<reference evidence="1 2" key="1">
    <citation type="submission" date="2009-11" db="EMBL/GenBank/DDBJ databases">
        <title>Annotation of Allomyces macrogynus ATCC 38327.</title>
        <authorList>
            <consortium name="The Broad Institute Genome Sequencing Platform"/>
            <person name="Russ C."/>
            <person name="Cuomo C."/>
            <person name="Burger G."/>
            <person name="Gray M.W."/>
            <person name="Holland P.W.H."/>
            <person name="King N."/>
            <person name="Lang F.B.F."/>
            <person name="Roger A.J."/>
            <person name="Ruiz-Trillo I."/>
            <person name="Young S.K."/>
            <person name="Zeng Q."/>
            <person name="Gargeya S."/>
            <person name="Fitzgerald M."/>
            <person name="Haas B."/>
            <person name="Abouelleil A."/>
            <person name="Alvarado L."/>
            <person name="Arachchi H.M."/>
            <person name="Berlin A."/>
            <person name="Chapman S.B."/>
            <person name="Gearin G."/>
            <person name="Goldberg J."/>
            <person name="Griggs A."/>
            <person name="Gujja S."/>
            <person name="Hansen M."/>
            <person name="Heiman D."/>
            <person name="Howarth C."/>
            <person name="Larimer J."/>
            <person name="Lui A."/>
            <person name="MacDonald P.J.P."/>
            <person name="McCowen C."/>
            <person name="Montmayeur A."/>
            <person name="Murphy C."/>
            <person name="Neiman D."/>
            <person name="Pearson M."/>
            <person name="Priest M."/>
            <person name="Roberts A."/>
            <person name="Saif S."/>
            <person name="Shea T."/>
            <person name="Sisk P."/>
            <person name="Stolte C."/>
            <person name="Sykes S."/>
            <person name="Wortman J."/>
            <person name="Nusbaum C."/>
            <person name="Birren B."/>
        </authorList>
    </citation>
    <scope>NUCLEOTIDE SEQUENCE [LARGE SCALE GENOMIC DNA]</scope>
    <source>
        <strain evidence="1 2">ATCC 38327</strain>
    </source>
</reference>
<evidence type="ECO:0000313" key="1">
    <source>
        <dbReference type="EMBL" id="KNE62836.1"/>
    </source>
</evidence>
<organism evidence="1 2">
    <name type="scientific">Allomyces macrogynus (strain ATCC 38327)</name>
    <name type="common">Allomyces javanicus var. macrogynus</name>
    <dbReference type="NCBI Taxonomy" id="578462"/>
    <lineage>
        <taxon>Eukaryota</taxon>
        <taxon>Fungi</taxon>
        <taxon>Fungi incertae sedis</taxon>
        <taxon>Blastocladiomycota</taxon>
        <taxon>Blastocladiomycetes</taxon>
        <taxon>Blastocladiales</taxon>
        <taxon>Blastocladiaceae</taxon>
        <taxon>Allomyces</taxon>
    </lineage>
</organism>
<name>A0A0L0SK25_ALLM3</name>
<reference evidence="2" key="2">
    <citation type="submission" date="2009-11" db="EMBL/GenBank/DDBJ databases">
        <title>The Genome Sequence of Allomyces macrogynus strain ATCC 38327.</title>
        <authorList>
            <consortium name="The Broad Institute Genome Sequencing Platform"/>
            <person name="Russ C."/>
            <person name="Cuomo C."/>
            <person name="Shea T."/>
            <person name="Young S.K."/>
            <person name="Zeng Q."/>
            <person name="Koehrsen M."/>
            <person name="Haas B."/>
            <person name="Borodovsky M."/>
            <person name="Guigo R."/>
            <person name="Alvarado L."/>
            <person name="Berlin A."/>
            <person name="Borenstein D."/>
            <person name="Chen Z."/>
            <person name="Engels R."/>
            <person name="Freedman E."/>
            <person name="Gellesch M."/>
            <person name="Goldberg J."/>
            <person name="Griggs A."/>
            <person name="Gujja S."/>
            <person name="Heiman D."/>
            <person name="Hepburn T."/>
            <person name="Howarth C."/>
            <person name="Jen D."/>
            <person name="Larson L."/>
            <person name="Lewis B."/>
            <person name="Mehta T."/>
            <person name="Park D."/>
            <person name="Pearson M."/>
            <person name="Roberts A."/>
            <person name="Saif S."/>
            <person name="Shenoy N."/>
            <person name="Sisk P."/>
            <person name="Stolte C."/>
            <person name="Sykes S."/>
            <person name="Walk T."/>
            <person name="White J."/>
            <person name="Yandava C."/>
            <person name="Burger G."/>
            <person name="Gray M.W."/>
            <person name="Holland P.W.H."/>
            <person name="King N."/>
            <person name="Lang F.B.F."/>
            <person name="Roger A.J."/>
            <person name="Ruiz-Trillo I."/>
            <person name="Lander E."/>
            <person name="Nusbaum C."/>
        </authorList>
    </citation>
    <scope>NUCLEOTIDE SEQUENCE [LARGE SCALE GENOMIC DNA]</scope>
    <source>
        <strain evidence="2">ATCC 38327</strain>
    </source>
</reference>
<gene>
    <name evidence="1" type="ORF">AMAG_18925</name>
</gene>
<accession>A0A0L0SK25</accession>
<dbReference type="Proteomes" id="UP000054350">
    <property type="component" value="Unassembled WGS sequence"/>
</dbReference>
<protein>
    <submittedName>
        <fullName evidence="1">Uncharacterized protein</fullName>
    </submittedName>
</protein>
<dbReference type="VEuPathDB" id="FungiDB:AMAG_18925"/>
<dbReference type="AlphaFoldDB" id="A0A0L0SK25"/>
<evidence type="ECO:0000313" key="2">
    <source>
        <dbReference type="Proteomes" id="UP000054350"/>
    </source>
</evidence>
<sequence>MPLCIFSLEIRSVPSGPGFKTRACRVIPLPSSLRDSSPHWVPQTLLFSSTLSAMVPYRCSILKTSDFDDPAGRDGGRVQQNSIVSTSLRRKHHSSSALLSAIASIIL</sequence>
<dbReference type="EMBL" id="GG745341">
    <property type="protein sequence ID" value="KNE62836.1"/>
    <property type="molecule type" value="Genomic_DNA"/>
</dbReference>
<proteinExistence type="predicted"/>
<keyword evidence="2" id="KW-1185">Reference proteome</keyword>